<dbReference type="InterPro" id="IPR017438">
    <property type="entry name" value="ATP-NAD_kinase_N"/>
</dbReference>
<dbReference type="Pfam" id="PF00781">
    <property type="entry name" value="DAGK_cat"/>
    <property type="match status" value="1"/>
</dbReference>
<protein>
    <submittedName>
        <fullName evidence="6">Diacylglycerol/lipid kinase family protein</fullName>
        <ecNumber evidence="6">2.7.1.-</ecNumber>
    </submittedName>
</protein>
<dbReference type="EC" id="2.7.1.-" evidence="6"/>
<evidence type="ECO:0000256" key="3">
    <source>
        <dbReference type="ARBA" id="ARBA00022777"/>
    </source>
</evidence>
<evidence type="ECO:0000259" key="5">
    <source>
        <dbReference type="PROSITE" id="PS50146"/>
    </source>
</evidence>
<dbReference type="PANTHER" id="PTHR12358">
    <property type="entry name" value="SPHINGOSINE KINASE"/>
    <property type="match status" value="1"/>
</dbReference>
<dbReference type="Proteomes" id="UP001595818">
    <property type="component" value="Unassembled WGS sequence"/>
</dbReference>
<dbReference type="EMBL" id="JBHSJJ010000008">
    <property type="protein sequence ID" value="MFC4872952.1"/>
    <property type="molecule type" value="Genomic_DNA"/>
</dbReference>
<dbReference type="InterPro" id="IPR045540">
    <property type="entry name" value="YegS/DAGK_C"/>
</dbReference>
<evidence type="ECO:0000313" key="7">
    <source>
        <dbReference type="Proteomes" id="UP001595818"/>
    </source>
</evidence>
<name>A0ABV9T362_9BACT</name>
<reference evidence="7" key="1">
    <citation type="journal article" date="2019" name="Int. J. Syst. Evol. Microbiol.">
        <title>The Global Catalogue of Microorganisms (GCM) 10K type strain sequencing project: providing services to taxonomists for standard genome sequencing and annotation.</title>
        <authorList>
            <consortium name="The Broad Institute Genomics Platform"/>
            <consortium name="The Broad Institute Genome Sequencing Center for Infectious Disease"/>
            <person name="Wu L."/>
            <person name="Ma J."/>
        </authorList>
    </citation>
    <scope>NUCLEOTIDE SEQUENCE [LARGE SCALE GENOMIC DNA]</scope>
    <source>
        <strain evidence="7">CGMCC 4.7466</strain>
    </source>
</reference>
<dbReference type="Pfam" id="PF19279">
    <property type="entry name" value="YegS_C"/>
    <property type="match status" value="1"/>
</dbReference>
<dbReference type="InterPro" id="IPR001206">
    <property type="entry name" value="Diacylglycerol_kinase_cat_dom"/>
</dbReference>
<evidence type="ECO:0000256" key="1">
    <source>
        <dbReference type="ARBA" id="ARBA00022679"/>
    </source>
</evidence>
<comment type="caution">
    <text evidence="6">The sequence shown here is derived from an EMBL/GenBank/DDBJ whole genome shotgun (WGS) entry which is preliminary data.</text>
</comment>
<keyword evidence="7" id="KW-1185">Reference proteome</keyword>
<feature type="domain" description="DAGKc" evidence="5">
    <location>
        <begin position="1"/>
        <end position="127"/>
    </location>
</feature>
<dbReference type="InterPro" id="IPR050187">
    <property type="entry name" value="Lipid_Phosphate_FormReg"/>
</dbReference>
<dbReference type="RefSeq" id="WP_377065535.1">
    <property type="nucleotide sequence ID" value="NZ_JBHSJJ010000008.1"/>
</dbReference>
<dbReference type="InterPro" id="IPR016064">
    <property type="entry name" value="NAD/diacylglycerol_kinase_sf"/>
</dbReference>
<dbReference type="PROSITE" id="PS50146">
    <property type="entry name" value="DAGK"/>
    <property type="match status" value="1"/>
</dbReference>
<dbReference type="SMART" id="SM00046">
    <property type="entry name" value="DAGKc"/>
    <property type="match status" value="1"/>
</dbReference>
<dbReference type="SUPFAM" id="SSF111331">
    <property type="entry name" value="NAD kinase/diacylglycerol kinase-like"/>
    <property type="match status" value="1"/>
</dbReference>
<gene>
    <name evidence="6" type="ORF">ACFPFU_14740</name>
</gene>
<evidence type="ECO:0000313" key="6">
    <source>
        <dbReference type="EMBL" id="MFC4872952.1"/>
    </source>
</evidence>
<evidence type="ECO:0000256" key="2">
    <source>
        <dbReference type="ARBA" id="ARBA00022741"/>
    </source>
</evidence>
<dbReference type="PANTHER" id="PTHR12358:SF106">
    <property type="entry name" value="LIPID KINASE YEGS"/>
    <property type="match status" value="1"/>
</dbReference>
<proteinExistence type="predicted"/>
<keyword evidence="3 6" id="KW-0418">Kinase</keyword>
<accession>A0ABV9T362</accession>
<dbReference type="Gene3D" id="2.60.200.40">
    <property type="match status" value="1"/>
</dbReference>
<organism evidence="6 7">
    <name type="scientific">Negadavirga shengliensis</name>
    <dbReference type="NCBI Taxonomy" id="1389218"/>
    <lineage>
        <taxon>Bacteria</taxon>
        <taxon>Pseudomonadati</taxon>
        <taxon>Bacteroidota</taxon>
        <taxon>Cytophagia</taxon>
        <taxon>Cytophagales</taxon>
        <taxon>Cyclobacteriaceae</taxon>
        <taxon>Negadavirga</taxon>
    </lineage>
</organism>
<keyword evidence="1 6" id="KW-0808">Transferase</keyword>
<dbReference type="GO" id="GO:0016301">
    <property type="term" value="F:kinase activity"/>
    <property type="evidence" value="ECO:0007669"/>
    <property type="project" value="UniProtKB-KW"/>
</dbReference>
<sequence length="292" mass="32443">MKNALFIINPISGNIENKDELVDEIIQDIFGYQVSIWKTTGKDDEQKVRALLEETCPDLLMIGGGDGTIKMVVSQISNLECPILPVPFGSANGLAKCLGINDWEDSLSALGKGQVIKMDMLDINGELCLHLCDFGFNAGLIKKFEEGDERGMIAYFKNSLSQMFETRPNRYHLQVDGMSMDILSKMLVVANGQMYGTGAKINPGGNIDDGVFEIISLNPEGIQDWLSLTLGFITEDFSDLDFVKTWKGKNAQIENIDGAAFHIDGEMREESRFISVRLKENKLNMFNNIQPA</sequence>
<dbReference type="Gene3D" id="3.40.50.10330">
    <property type="entry name" value="Probable inorganic polyphosphate/atp-NAD kinase, domain 1"/>
    <property type="match status" value="1"/>
</dbReference>
<keyword evidence="4" id="KW-0067">ATP-binding</keyword>
<keyword evidence="2" id="KW-0547">Nucleotide-binding</keyword>
<evidence type="ECO:0000256" key="4">
    <source>
        <dbReference type="ARBA" id="ARBA00022840"/>
    </source>
</evidence>